<dbReference type="AlphaFoldDB" id="A0A5B7EZN4"/>
<keyword evidence="3" id="KW-1185">Reference proteome</keyword>
<proteinExistence type="predicted"/>
<dbReference type="EMBL" id="VSRR010004213">
    <property type="protein sequence ID" value="MPC38935.1"/>
    <property type="molecule type" value="Genomic_DNA"/>
</dbReference>
<reference evidence="2 3" key="1">
    <citation type="submission" date="2019-05" db="EMBL/GenBank/DDBJ databases">
        <title>Another draft genome of Portunus trituberculatus and its Hox gene families provides insights of decapod evolution.</title>
        <authorList>
            <person name="Jeong J.-H."/>
            <person name="Song I."/>
            <person name="Kim S."/>
            <person name="Choi T."/>
            <person name="Kim D."/>
            <person name="Ryu S."/>
            <person name="Kim W."/>
        </authorList>
    </citation>
    <scope>NUCLEOTIDE SEQUENCE [LARGE SCALE GENOMIC DNA]</scope>
    <source>
        <tissue evidence="2">Muscle</tissue>
    </source>
</reference>
<organism evidence="2 3">
    <name type="scientific">Portunus trituberculatus</name>
    <name type="common">Swimming crab</name>
    <name type="synonym">Neptunus trituberculatus</name>
    <dbReference type="NCBI Taxonomy" id="210409"/>
    <lineage>
        <taxon>Eukaryota</taxon>
        <taxon>Metazoa</taxon>
        <taxon>Ecdysozoa</taxon>
        <taxon>Arthropoda</taxon>
        <taxon>Crustacea</taxon>
        <taxon>Multicrustacea</taxon>
        <taxon>Malacostraca</taxon>
        <taxon>Eumalacostraca</taxon>
        <taxon>Eucarida</taxon>
        <taxon>Decapoda</taxon>
        <taxon>Pleocyemata</taxon>
        <taxon>Brachyura</taxon>
        <taxon>Eubrachyura</taxon>
        <taxon>Portunoidea</taxon>
        <taxon>Portunidae</taxon>
        <taxon>Portuninae</taxon>
        <taxon>Portunus</taxon>
    </lineage>
</organism>
<evidence type="ECO:0000313" key="3">
    <source>
        <dbReference type="Proteomes" id="UP000324222"/>
    </source>
</evidence>
<evidence type="ECO:0000256" key="1">
    <source>
        <dbReference type="SAM" id="MobiDB-lite"/>
    </source>
</evidence>
<comment type="caution">
    <text evidence="2">The sequence shown here is derived from an EMBL/GenBank/DDBJ whole genome shotgun (WGS) entry which is preliminary data.</text>
</comment>
<protein>
    <submittedName>
        <fullName evidence="2">Uncharacterized protein</fullName>
    </submittedName>
</protein>
<sequence length="63" mass="6575">MHHGTLGTATQAVFSERHLQQSVTGSQGEVLRAYETTGVPASALRLQHTTAQHSGGGGSGCQW</sequence>
<name>A0A5B7EZN4_PORTR</name>
<gene>
    <name evidence="2" type="ORF">E2C01_032453</name>
</gene>
<evidence type="ECO:0000313" key="2">
    <source>
        <dbReference type="EMBL" id="MPC38935.1"/>
    </source>
</evidence>
<accession>A0A5B7EZN4</accession>
<feature type="region of interest" description="Disordered" evidence="1">
    <location>
        <begin position="1"/>
        <end position="26"/>
    </location>
</feature>
<dbReference type="Proteomes" id="UP000324222">
    <property type="component" value="Unassembled WGS sequence"/>
</dbReference>